<dbReference type="Proteomes" id="UP000199031">
    <property type="component" value="Unassembled WGS sequence"/>
</dbReference>
<dbReference type="InterPro" id="IPR050580">
    <property type="entry name" value="2H_phosphoesterase_YjcG-like"/>
</dbReference>
<evidence type="ECO:0000313" key="2">
    <source>
        <dbReference type="Proteomes" id="UP000199031"/>
    </source>
</evidence>
<dbReference type="STRING" id="1465490.SAMN05444277_10569"/>
<protein>
    <submittedName>
        <fullName evidence="1">2'-5' RNA ligase</fullName>
    </submittedName>
</protein>
<proteinExistence type="predicted"/>
<evidence type="ECO:0000313" key="1">
    <source>
        <dbReference type="EMBL" id="SFQ08436.1"/>
    </source>
</evidence>
<dbReference type="PANTHER" id="PTHR40037:SF1">
    <property type="entry name" value="PHOSPHOESTERASE SAOUHSC_00951-RELATED"/>
    <property type="match status" value="1"/>
</dbReference>
<dbReference type="OrthoDB" id="666946at2"/>
<dbReference type="RefSeq" id="WP_090657818.1">
    <property type="nucleotide sequence ID" value="NZ_FOXQ01000005.1"/>
</dbReference>
<dbReference type="SUPFAM" id="SSF55144">
    <property type="entry name" value="LigT-like"/>
    <property type="match status" value="1"/>
</dbReference>
<name>A0A1I5VN81_9BACT</name>
<organism evidence="1 2">
    <name type="scientific">Parafilimonas terrae</name>
    <dbReference type="NCBI Taxonomy" id="1465490"/>
    <lineage>
        <taxon>Bacteria</taxon>
        <taxon>Pseudomonadati</taxon>
        <taxon>Bacteroidota</taxon>
        <taxon>Chitinophagia</taxon>
        <taxon>Chitinophagales</taxon>
        <taxon>Chitinophagaceae</taxon>
        <taxon>Parafilimonas</taxon>
    </lineage>
</organism>
<dbReference type="EMBL" id="FOXQ01000005">
    <property type="protein sequence ID" value="SFQ08436.1"/>
    <property type="molecule type" value="Genomic_DNA"/>
</dbReference>
<dbReference type="InterPro" id="IPR009097">
    <property type="entry name" value="Cyclic_Pdiesterase"/>
</dbReference>
<accession>A0A1I5VN81</accession>
<keyword evidence="1" id="KW-0436">Ligase</keyword>
<reference evidence="1 2" key="1">
    <citation type="submission" date="2016-10" db="EMBL/GenBank/DDBJ databases">
        <authorList>
            <person name="de Groot N.N."/>
        </authorList>
    </citation>
    <scope>NUCLEOTIDE SEQUENCE [LARGE SCALE GENOMIC DNA]</scope>
    <source>
        <strain evidence="1 2">DSM 28286</strain>
    </source>
</reference>
<keyword evidence="2" id="KW-1185">Reference proteome</keyword>
<gene>
    <name evidence="1" type="ORF">SAMN05444277_10569</name>
</gene>
<sequence length="200" mass="23416">MEQQVFFSSGLQFGMPKFFEYLLVVHPGQEVFSQIKAEKENFSLEYNVSIARKTQPHITIANFLAKEAMEETLIKWMYKIISHHKSFDVMINNFSGFPSSKTVYARIQDHEPFKQLAISLRKINEYINDNGFPNAKLINHPHITIARSLQQQVYEKAIMDYSRKTFNARFVVDELVLLKRQNQYDKCRQVSVFRLGTALN</sequence>
<dbReference type="Gene3D" id="3.90.1140.10">
    <property type="entry name" value="Cyclic phosphodiesterase"/>
    <property type="match status" value="1"/>
</dbReference>
<dbReference type="PANTHER" id="PTHR40037">
    <property type="entry name" value="PHOSPHOESTERASE YJCG-RELATED"/>
    <property type="match status" value="1"/>
</dbReference>
<dbReference type="Pfam" id="PF13563">
    <property type="entry name" value="2_5_RNA_ligase2"/>
    <property type="match status" value="1"/>
</dbReference>
<dbReference type="AlphaFoldDB" id="A0A1I5VN81"/>
<dbReference type="GO" id="GO:0016874">
    <property type="term" value="F:ligase activity"/>
    <property type="evidence" value="ECO:0007669"/>
    <property type="project" value="UniProtKB-KW"/>
</dbReference>